<sequence>MDFGKEKCGNKIGQQNTFAQDNYDIYSTKCGNSIELIEFFGFINHQFGEQKNNINLQIGFNGLGQIDEMLINCQSSGGLCRLMKIKKKKEKEPQVWKVDELCDCRLCSYVTKNKMIKKWDIVKCQYFFNLQFKGGGKQVEENKLVGSEKNGIWVELCDGFRKHSQVTVIWNKIRI</sequence>
<comment type="caution">
    <text evidence="1">The sequence shown here is derived from an EMBL/GenBank/DDBJ whole genome shotgun (WGS) entry which is preliminary data.</text>
</comment>
<evidence type="ECO:0000313" key="1">
    <source>
        <dbReference type="EMBL" id="CAD8197749.1"/>
    </source>
</evidence>
<reference evidence="1" key="1">
    <citation type="submission" date="2021-01" db="EMBL/GenBank/DDBJ databases">
        <authorList>
            <consortium name="Genoscope - CEA"/>
            <person name="William W."/>
        </authorList>
    </citation>
    <scope>NUCLEOTIDE SEQUENCE</scope>
</reference>
<dbReference type="AlphaFoldDB" id="A0A8S1X9R3"/>
<organism evidence="1 2">
    <name type="scientific">Paramecium octaurelia</name>
    <dbReference type="NCBI Taxonomy" id="43137"/>
    <lineage>
        <taxon>Eukaryota</taxon>
        <taxon>Sar</taxon>
        <taxon>Alveolata</taxon>
        <taxon>Ciliophora</taxon>
        <taxon>Intramacronucleata</taxon>
        <taxon>Oligohymenophorea</taxon>
        <taxon>Peniculida</taxon>
        <taxon>Parameciidae</taxon>
        <taxon>Paramecium</taxon>
    </lineage>
</organism>
<protein>
    <submittedName>
        <fullName evidence="1">Uncharacterized protein</fullName>
    </submittedName>
</protein>
<name>A0A8S1X9R3_PAROT</name>
<proteinExistence type="predicted"/>
<keyword evidence="2" id="KW-1185">Reference proteome</keyword>
<accession>A0A8S1X9R3</accession>
<gene>
    <name evidence="1" type="ORF">POCTA_138.1.T1150056</name>
</gene>
<evidence type="ECO:0000313" key="2">
    <source>
        <dbReference type="Proteomes" id="UP000683925"/>
    </source>
</evidence>
<dbReference type="EMBL" id="CAJJDP010000115">
    <property type="protein sequence ID" value="CAD8197749.1"/>
    <property type="molecule type" value="Genomic_DNA"/>
</dbReference>
<dbReference type="Proteomes" id="UP000683925">
    <property type="component" value="Unassembled WGS sequence"/>
</dbReference>